<dbReference type="GO" id="GO:0005524">
    <property type="term" value="F:ATP binding"/>
    <property type="evidence" value="ECO:0007669"/>
    <property type="project" value="UniProtKB-KW"/>
</dbReference>
<evidence type="ECO:0000259" key="6">
    <source>
        <dbReference type="PROSITE" id="PS50862"/>
    </source>
</evidence>
<sequence length="212" mass="24449">MLEAEYAFAKNLEELCDFVEQYINFLVNRMHSCAELAEQFGSMAEVFCDQNPKVQPLLCMDNPIKPFPRMHFEEALSILQRKGEIISSGRLSKENELCLVEHCSGPFFILRYPHKCKPFYMKRVGDYAECFDLLAPFVGELAGGSLREPDPEELRRRGCDELLEWYLELRLNGHPPSAGFGIGIDRLMQAMFGVLNIKDTVAFPRWYRHCPC</sequence>
<dbReference type="WBParaSite" id="GPUH_0001953201-mRNA-1">
    <property type="protein sequence ID" value="GPUH_0001953201-mRNA-1"/>
    <property type="gene ID" value="GPUH_0001953201"/>
</dbReference>
<reference evidence="9" key="1">
    <citation type="submission" date="2016-06" db="UniProtKB">
        <authorList>
            <consortium name="WormBaseParasite"/>
        </authorList>
    </citation>
    <scope>IDENTIFICATION</scope>
</reference>
<evidence type="ECO:0000256" key="4">
    <source>
        <dbReference type="ARBA" id="ARBA00022917"/>
    </source>
</evidence>
<keyword evidence="5" id="KW-0030">Aminoacyl-tRNA synthetase</keyword>
<dbReference type="EMBL" id="UYRT01088651">
    <property type="protein sequence ID" value="VDN33987.1"/>
    <property type="molecule type" value="Genomic_DNA"/>
</dbReference>
<dbReference type="GO" id="GO:0005739">
    <property type="term" value="C:mitochondrion"/>
    <property type="evidence" value="ECO:0007669"/>
    <property type="project" value="TreeGrafter"/>
</dbReference>
<gene>
    <name evidence="7" type="ORF">GPUH_LOCUS19511</name>
</gene>
<dbReference type="GO" id="GO:0006421">
    <property type="term" value="P:asparaginyl-tRNA aminoacylation"/>
    <property type="evidence" value="ECO:0007669"/>
    <property type="project" value="TreeGrafter"/>
</dbReference>
<evidence type="ECO:0000256" key="5">
    <source>
        <dbReference type="ARBA" id="ARBA00023146"/>
    </source>
</evidence>
<dbReference type="Pfam" id="PF00152">
    <property type="entry name" value="tRNA-synt_2"/>
    <property type="match status" value="1"/>
</dbReference>
<evidence type="ECO:0000256" key="3">
    <source>
        <dbReference type="ARBA" id="ARBA00022840"/>
    </source>
</evidence>
<dbReference type="InterPro" id="IPR045864">
    <property type="entry name" value="aa-tRNA-synth_II/BPL/LPL"/>
</dbReference>
<dbReference type="InterPro" id="IPR006195">
    <property type="entry name" value="aa-tRNA-synth_II"/>
</dbReference>
<keyword evidence="3" id="KW-0067">ATP-binding</keyword>
<dbReference type="OrthoDB" id="360585at2759"/>
<keyword evidence="4" id="KW-0648">Protein biosynthesis</keyword>
<evidence type="ECO:0000313" key="9">
    <source>
        <dbReference type="WBParaSite" id="GPUH_0001953201-mRNA-1"/>
    </source>
</evidence>
<dbReference type="Proteomes" id="UP000271098">
    <property type="component" value="Unassembled WGS sequence"/>
</dbReference>
<evidence type="ECO:0000256" key="2">
    <source>
        <dbReference type="ARBA" id="ARBA00022741"/>
    </source>
</evidence>
<accession>A0A183EEW6</accession>
<dbReference type="PANTHER" id="PTHR22594:SF34">
    <property type="entry name" value="ASPARAGINE--TRNA LIGASE, MITOCHONDRIAL-RELATED"/>
    <property type="match status" value="1"/>
</dbReference>
<feature type="domain" description="Aminoacyl-transfer RNA synthetases class-II family profile" evidence="6">
    <location>
        <begin position="1"/>
        <end position="204"/>
    </location>
</feature>
<evidence type="ECO:0000313" key="8">
    <source>
        <dbReference type="Proteomes" id="UP000271098"/>
    </source>
</evidence>
<reference evidence="7 8" key="2">
    <citation type="submission" date="2018-11" db="EMBL/GenBank/DDBJ databases">
        <authorList>
            <consortium name="Pathogen Informatics"/>
        </authorList>
    </citation>
    <scope>NUCLEOTIDE SEQUENCE [LARGE SCALE GENOMIC DNA]</scope>
</reference>
<dbReference type="AlphaFoldDB" id="A0A183EEW6"/>
<evidence type="ECO:0000256" key="1">
    <source>
        <dbReference type="ARBA" id="ARBA00022598"/>
    </source>
</evidence>
<dbReference type="GO" id="GO:0004816">
    <property type="term" value="F:asparagine-tRNA ligase activity"/>
    <property type="evidence" value="ECO:0007669"/>
    <property type="project" value="TreeGrafter"/>
</dbReference>
<dbReference type="SUPFAM" id="SSF55681">
    <property type="entry name" value="Class II aaRS and biotin synthetases"/>
    <property type="match status" value="1"/>
</dbReference>
<dbReference type="PROSITE" id="PS50862">
    <property type="entry name" value="AA_TRNA_LIGASE_II"/>
    <property type="match status" value="1"/>
</dbReference>
<dbReference type="Gene3D" id="3.30.930.10">
    <property type="entry name" value="Bira Bifunctional Protein, Domain 2"/>
    <property type="match status" value="1"/>
</dbReference>
<keyword evidence="2" id="KW-0547">Nucleotide-binding</keyword>
<evidence type="ECO:0000313" key="7">
    <source>
        <dbReference type="EMBL" id="VDN33987.1"/>
    </source>
</evidence>
<dbReference type="PANTHER" id="PTHR22594">
    <property type="entry name" value="ASPARTYL/LYSYL-TRNA SYNTHETASE"/>
    <property type="match status" value="1"/>
</dbReference>
<name>A0A183EEW6_9BILA</name>
<organism evidence="9">
    <name type="scientific">Gongylonema pulchrum</name>
    <dbReference type="NCBI Taxonomy" id="637853"/>
    <lineage>
        <taxon>Eukaryota</taxon>
        <taxon>Metazoa</taxon>
        <taxon>Ecdysozoa</taxon>
        <taxon>Nematoda</taxon>
        <taxon>Chromadorea</taxon>
        <taxon>Rhabditida</taxon>
        <taxon>Spirurina</taxon>
        <taxon>Spiruromorpha</taxon>
        <taxon>Spiruroidea</taxon>
        <taxon>Gongylonematidae</taxon>
        <taxon>Gongylonema</taxon>
    </lineage>
</organism>
<keyword evidence="1" id="KW-0436">Ligase</keyword>
<protein>
    <submittedName>
        <fullName evidence="9">AA_TRNA_LIGASE_II domain-containing protein</fullName>
    </submittedName>
</protein>
<keyword evidence="8" id="KW-1185">Reference proteome</keyword>
<dbReference type="InterPro" id="IPR004364">
    <property type="entry name" value="Aa-tRNA-synt_II"/>
</dbReference>
<proteinExistence type="predicted"/>